<feature type="domain" description="Methyltransferase type 12" evidence="2">
    <location>
        <begin position="89"/>
        <end position="195"/>
    </location>
</feature>
<dbReference type="AlphaFoldDB" id="A0A060SCN3"/>
<dbReference type="SUPFAM" id="SSF53335">
    <property type="entry name" value="S-adenosyl-L-methionine-dependent methyltransferases"/>
    <property type="match status" value="1"/>
</dbReference>
<comment type="caution">
    <text evidence="3">The sequence shown here is derived from an EMBL/GenBank/DDBJ whole genome shotgun (WGS) entry which is preliminary data.</text>
</comment>
<dbReference type="OrthoDB" id="10061782at2759"/>
<evidence type="ECO:0000256" key="1">
    <source>
        <dbReference type="ARBA" id="ARBA00008361"/>
    </source>
</evidence>
<evidence type="ECO:0000313" key="3">
    <source>
        <dbReference type="EMBL" id="CDO71976.1"/>
    </source>
</evidence>
<dbReference type="InterPro" id="IPR016584">
    <property type="entry name" value="MeTrfase_VrtF"/>
</dbReference>
<dbReference type="STRING" id="5643.A0A060SCN3"/>
<dbReference type="Pfam" id="PF08242">
    <property type="entry name" value="Methyltransf_12"/>
    <property type="match status" value="1"/>
</dbReference>
<gene>
    <name evidence="3" type="ORF">BN946_scf184943.g10</name>
</gene>
<dbReference type="GO" id="GO:0008168">
    <property type="term" value="F:methyltransferase activity"/>
    <property type="evidence" value="ECO:0007669"/>
    <property type="project" value="InterPro"/>
</dbReference>
<evidence type="ECO:0000259" key="2">
    <source>
        <dbReference type="Pfam" id="PF08242"/>
    </source>
</evidence>
<dbReference type="HOGENOM" id="CLU_046029_0_0_1"/>
<protein>
    <recommendedName>
        <fullName evidence="2">Methyltransferase type 12 domain-containing protein</fullName>
    </recommendedName>
</protein>
<comment type="similarity">
    <text evidence="1">Belongs to the methyltransferase superfamily.</text>
</comment>
<sequence length="264" mass="29237">MSTTTTTSIAPSVSVYTHFALRFYDFIVLTISNRFAWRCPTASVLLPFYQQHLREFTPGHLSYTFLIHSSHALPPYKNGILLLRESAHLEIGAGTGYYPAASSARLAKGVKVVTLLDLNPNTLAYARSRLANAGFKGDIECVHRDVFEPLPDTMRARYDSIALFYLFHCLPGTFPKKATDVFKAVVPALAPGGVVYGATILGSSAGHNWFGRRLMKLYNRKGIFGNAQDTLEGLREALEESFEESEVRVVSVVALFTARTPRNL</sequence>
<name>A0A060SCN3_PYCCI</name>
<reference evidence="3" key="1">
    <citation type="submission" date="2014-01" db="EMBL/GenBank/DDBJ databases">
        <title>The genome of the white-rot fungus Pycnoporus cinnabarinus: a basidiomycete model with a versatile arsenal for lignocellulosic biomass breakdown.</title>
        <authorList>
            <person name="Levasseur A."/>
            <person name="Lomascolo A."/>
            <person name="Ruiz-Duenas F.J."/>
            <person name="Uzan E."/>
            <person name="Piumi F."/>
            <person name="Kues U."/>
            <person name="Ram A.F.J."/>
            <person name="Murat C."/>
            <person name="Haon M."/>
            <person name="Benoit I."/>
            <person name="Arfi Y."/>
            <person name="Chevret D."/>
            <person name="Drula E."/>
            <person name="Kwon M.J."/>
            <person name="Gouret P."/>
            <person name="Lesage-Meessen L."/>
            <person name="Lombard V."/>
            <person name="Mariette J."/>
            <person name="Noirot C."/>
            <person name="Park J."/>
            <person name="Patyshakuliyeva A."/>
            <person name="Wieneger R.A.B."/>
            <person name="Wosten H.A.B."/>
            <person name="Martin F."/>
            <person name="Coutinho P.M."/>
            <person name="de Vries R."/>
            <person name="Martinez A.T."/>
            <person name="Klopp C."/>
            <person name="Pontarotti P."/>
            <person name="Henrissat B."/>
            <person name="Record E."/>
        </authorList>
    </citation>
    <scope>NUCLEOTIDE SEQUENCE [LARGE SCALE GENOMIC DNA]</scope>
    <source>
        <strain evidence="3">BRFM137</strain>
    </source>
</reference>
<dbReference type="InterPro" id="IPR013217">
    <property type="entry name" value="Methyltransf_12"/>
</dbReference>
<accession>A0A060SCN3</accession>
<organism evidence="3 4">
    <name type="scientific">Pycnoporus cinnabarinus</name>
    <name type="common">Cinnabar-red polypore</name>
    <name type="synonym">Trametes cinnabarina</name>
    <dbReference type="NCBI Taxonomy" id="5643"/>
    <lineage>
        <taxon>Eukaryota</taxon>
        <taxon>Fungi</taxon>
        <taxon>Dikarya</taxon>
        <taxon>Basidiomycota</taxon>
        <taxon>Agaricomycotina</taxon>
        <taxon>Agaricomycetes</taxon>
        <taxon>Polyporales</taxon>
        <taxon>Polyporaceae</taxon>
        <taxon>Trametes</taxon>
    </lineage>
</organism>
<dbReference type="EMBL" id="CCBP010000109">
    <property type="protein sequence ID" value="CDO71976.1"/>
    <property type="molecule type" value="Genomic_DNA"/>
</dbReference>
<evidence type="ECO:0000313" key="4">
    <source>
        <dbReference type="Proteomes" id="UP000029665"/>
    </source>
</evidence>
<dbReference type="PIRSF" id="PIRSF011491">
    <property type="entry name" value="Mtase_YbcY_prd"/>
    <property type="match status" value="1"/>
</dbReference>
<proteinExistence type="inferred from homology"/>
<dbReference type="OMA" id="VWRCPLP"/>
<dbReference type="CDD" id="cd02440">
    <property type="entry name" value="AdoMet_MTases"/>
    <property type="match status" value="1"/>
</dbReference>
<dbReference type="Proteomes" id="UP000029665">
    <property type="component" value="Unassembled WGS sequence"/>
</dbReference>
<dbReference type="InterPro" id="IPR029063">
    <property type="entry name" value="SAM-dependent_MTases_sf"/>
</dbReference>
<keyword evidence="4" id="KW-1185">Reference proteome</keyword>
<dbReference type="Gene3D" id="3.40.50.150">
    <property type="entry name" value="Vaccinia Virus protein VP39"/>
    <property type="match status" value="1"/>
</dbReference>